<evidence type="ECO:0000256" key="2">
    <source>
        <dbReference type="ARBA" id="ARBA00006613"/>
    </source>
</evidence>
<feature type="region of interest" description="Disordered" evidence="6">
    <location>
        <begin position="749"/>
        <end position="852"/>
    </location>
</feature>
<evidence type="ECO:0000256" key="3">
    <source>
        <dbReference type="ARBA" id="ARBA00022448"/>
    </source>
</evidence>
<feature type="compositionally biased region" description="Acidic residues" evidence="6">
    <location>
        <begin position="783"/>
        <end position="793"/>
    </location>
</feature>
<dbReference type="InterPro" id="IPR026739">
    <property type="entry name" value="AP_beta"/>
</dbReference>
<gene>
    <name evidence="8" type="primary">APL6</name>
    <name evidence="8" type="ORF">LPJ53_002869</name>
</gene>
<evidence type="ECO:0000313" key="8">
    <source>
        <dbReference type="EMBL" id="KAJ1722732.1"/>
    </source>
</evidence>
<dbReference type="InterPro" id="IPR011989">
    <property type="entry name" value="ARM-like"/>
</dbReference>
<dbReference type="EMBL" id="JANBOJ010000097">
    <property type="protein sequence ID" value="KAJ1722732.1"/>
    <property type="molecule type" value="Genomic_DNA"/>
</dbReference>
<dbReference type="PANTHER" id="PTHR11134">
    <property type="entry name" value="ADAPTOR COMPLEX SUBUNIT BETA FAMILY MEMBER"/>
    <property type="match status" value="1"/>
</dbReference>
<proteinExistence type="inferred from homology"/>
<dbReference type="InterPro" id="IPR016024">
    <property type="entry name" value="ARM-type_fold"/>
</dbReference>
<evidence type="ECO:0000256" key="1">
    <source>
        <dbReference type="ARBA" id="ARBA00004308"/>
    </source>
</evidence>
<dbReference type="Gene3D" id="1.25.10.10">
    <property type="entry name" value="Leucine-rich Repeat Variant"/>
    <property type="match status" value="1"/>
</dbReference>
<comment type="subcellular location">
    <subcellularLocation>
        <location evidence="1">Endomembrane system</location>
    </subcellularLocation>
</comment>
<evidence type="ECO:0000256" key="5">
    <source>
        <dbReference type="ARBA" id="ARBA00023136"/>
    </source>
</evidence>
<evidence type="ECO:0000256" key="6">
    <source>
        <dbReference type="SAM" id="MobiDB-lite"/>
    </source>
</evidence>
<dbReference type="Proteomes" id="UP001149813">
    <property type="component" value="Unassembled WGS sequence"/>
</dbReference>
<dbReference type="OrthoDB" id="10254310at2759"/>
<evidence type="ECO:0000259" key="7">
    <source>
        <dbReference type="Pfam" id="PF01602"/>
    </source>
</evidence>
<keyword evidence="5" id="KW-0472">Membrane</keyword>
<sequence length="852" mass="91981">MAEYLSKAMALAQDAAKLSLRFSEGLMDNALEFGLDTPGGFYDNAEFKLAQVGKDLGSGSDKEKISGMKRLLAAVAKGHDASSYFADVVKNVASGNLEMRRLVYMYLLRYAEQEPDLALLSVNTFQRDLTDSSQVIRAMALRVMSSIRVPVISPIVMLAIRKLADDRSPHVRKTAALAVPKLLRLDGSLRDELEGVVERMLSETSPLAVGSVIQAFRAVCPTKYHVVHGHFRRWCAMLAQLDEWGQIELAKLLTAYARTQFADPETAELDADHALLLRSVQPLLQNRNGAVVMAAVSAYCHLAPAAQMAAVARPLVRLMRASRETAYVVLTNILDIARRTPALFYPHVRSFFVAASDPPMTRRIKLRVLALLVHADTVGILVPEIASYTRSAQGDVAAGAVDVILGCAQRLPAAAVDCFQSLLLLLQQGEARDEVAGRAMRAVRVLLLDGSVRDAQERQRRTMTLYDILCFLAALLGRLKADAARAHVFALVREFARTKFGCLHGLDVLRAAAKGFRDEGAGAKMQVLELSAWLVRLMNSSGEEQGALGASLERHREAVVDLHAYVFTLARYDTSFDVRDRARTLRALCPLAGDEAHSGELAHVLEHADELLLLLQLRNGGMLDGALDSRPRRAGGYTVGSLSLTLDRPASGYAGLAAWPAEKPRGVDRGPLVADGAAGDVGGRSVGGGARAITIAGISGRVAQAQAPEYSTPRSAVDDLDAFLDSEDDRAVQVRQLAQAPRAVVYRQPSGSLYTSSSSSSSSSESESESEESGESSSRLEESGEESEEEPSEDERSPFMPSHGGGSGSNADHGGDSDSDPDHNSNSDSDPGHDSAAEHTRPLIEDTSKYWQ</sequence>
<feature type="domain" description="Clathrin/coatomer adaptor adaptin-like N-terminal" evidence="7">
    <location>
        <begin position="55"/>
        <end position="588"/>
    </location>
</feature>
<accession>A0A9W7Y2K4</accession>
<dbReference type="GO" id="GO:0012505">
    <property type="term" value="C:endomembrane system"/>
    <property type="evidence" value="ECO:0007669"/>
    <property type="project" value="UniProtKB-SubCell"/>
</dbReference>
<dbReference type="AlphaFoldDB" id="A0A9W7Y2K4"/>
<organism evidence="8 9">
    <name type="scientific">Coemansia erecta</name>
    <dbReference type="NCBI Taxonomy" id="147472"/>
    <lineage>
        <taxon>Eukaryota</taxon>
        <taxon>Fungi</taxon>
        <taxon>Fungi incertae sedis</taxon>
        <taxon>Zoopagomycota</taxon>
        <taxon>Kickxellomycotina</taxon>
        <taxon>Kickxellomycetes</taxon>
        <taxon>Kickxellales</taxon>
        <taxon>Kickxellaceae</taxon>
        <taxon>Coemansia</taxon>
    </lineage>
</organism>
<keyword evidence="4" id="KW-0653">Protein transport</keyword>
<feature type="compositionally biased region" description="Basic and acidic residues" evidence="6">
    <location>
        <begin position="813"/>
        <end position="852"/>
    </location>
</feature>
<dbReference type="SUPFAM" id="SSF48371">
    <property type="entry name" value="ARM repeat"/>
    <property type="match status" value="1"/>
</dbReference>
<comment type="caution">
    <text evidence="8">The sequence shown here is derived from an EMBL/GenBank/DDBJ whole genome shotgun (WGS) entry which is preliminary data.</text>
</comment>
<reference evidence="8" key="1">
    <citation type="submission" date="2022-07" db="EMBL/GenBank/DDBJ databases">
        <title>Phylogenomic reconstructions and comparative analyses of Kickxellomycotina fungi.</title>
        <authorList>
            <person name="Reynolds N.K."/>
            <person name="Stajich J.E."/>
            <person name="Barry K."/>
            <person name="Grigoriev I.V."/>
            <person name="Crous P."/>
            <person name="Smith M.E."/>
        </authorList>
    </citation>
    <scope>NUCLEOTIDE SEQUENCE</scope>
    <source>
        <strain evidence="8">NBRC 32514</strain>
    </source>
</reference>
<dbReference type="Pfam" id="PF01602">
    <property type="entry name" value="Adaptin_N"/>
    <property type="match status" value="1"/>
</dbReference>
<comment type="similarity">
    <text evidence="2">Belongs to the adaptor complexes large subunit family.</text>
</comment>
<evidence type="ECO:0000256" key="4">
    <source>
        <dbReference type="ARBA" id="ARBA00022927"/>
    </source>
</evidence>
<name>A0A9W7Y2K4_9FUNG</name>
<dbReference type="InterPro" id="IPR002553">
    <property type="entry name" value="Clathrin/coatomer_adapt-like_N"/>
</dbReference>
<evidence type="ECO:0000313" key="9">
    <source>
        <dbReference type="Proteomes" id="UP001149813"/>
    </source>
</evidence>
<dbReference type="GO" id="GO:0030123">
    <property type="term" value="C:AP-3 adaptor complex"/>
    <property type="evidence" value="ECO:0007669"/>
    <property type="project" value="InterPro"/>
</dbReference>
<protein>
    <submittedName>
        <fullName evidence="8">AP-3 complex subunit beta</fullName>
    </submittedName>
</protein>
<keyword evidence="3" id="KW-0813">Transport</keyword>
<dbReference type="GO" id="GO:0006886">
    <property type="term" value="P:intracellular protein transport"/>
    <property type="evidence" value="ECO:0007669"/>
    <property type="project" value="InterPro"/>
</dbReference>
<keyword evidence="9" id="KW-1185">Reference proteome</keyword>
<feature type="compositionally biased region" description="Low complexity" evidence="6">
    <location>
        <begin position="756"/>
        <end position="765"/>
    </location>
</feature>
<dbReference type="GO" id="GO:0016192">
    <property type="term" value="P:vesicle-mediated transport"/>
    <property type="evidence" value="ECO:0007669"/>
    <property type="project" value="InterPro"/>
</dbReference>